<dbReference type="InterPro" id="IPR032809">
    <property type="entry name" value="Put_HupE_UreJ"/>
</dbReference>
<feature type="transmembrane region" description="Helical" evidence="1">
    <location>
        <begin position="170"/>
        <end position="187"/>
    </location>
</feature>
<accession>A0A3L9Z149</accession>
<name>A0A3L9Z149_9FLAO</name>
<dbReference type="OrthoDB" id="9808870at2"/>
<dbReference type="EMBL" id="REFC01000011">
    <property type="protein sequence ID" value="RMA66234.1"/>
    <property type="molecule type" value="Genomic_DNA"/>
</dbReference>
<evidence type="ECO:0000313" key="3">
    <source>
        <dbReference type="Proteomes" id="UP000271339"/>
    </source>
</evidence>
<feature type="transmembrane region" description="Helical" evidence="1">
    <location>
        <begin position="71"/>
        <end position="89"/>
    </location>
</feature>
<reference evidence="2 3" key="1">
    <citation type="submission" date="2018-10" db="EMBL/GenBank/DDBJ databases">
        <title>Genomic Encyclopedia of Archaeal and Bacterial Type Strains, Phase II (KMG-II): from individual species to whole genera.</title>
        <authorList>
            <person name="Goeker M."/>
        </authorList>
    </citation>
    <scope>NUCLEOTIDE SEQUENCE [LARGE SCALE GENOMIC DNA]</scope>
    <source>
        <strain evidence="2 3">DSM 23424</strain>
    </source>
</reference>
<keyword evidence="3" id="KW-1185">Reference proteome</keyword>
<dbReference type="Pfam" id="PF13795">
    <property type="entry name" value="HupE_UreJ_2"/>
    <property type="match status" value="1"/>
</dbReference>
<keyword evidence="1" id="KW-0472">Membrane</keyword>
<feature type="transmembrane region" description="Helical" evidence="1">
    <location>
        <begin position="20"/>
        <end position="37"/>
    </location>
</feature>
<keyword evidence="1" id="KW-0812">Transmembrane</keyword>
<sequence>MSDFWLFFTLGLEHVLDLNAYDHILFLVALCASYSFVSWRKLLLLVSLFTLGHTLSLVLSSYQIVTVSGRLIEFLIPLTILVAAIYNLFTAGRSQNTNKQLVLYLVTLFFGLIHGFGFASYYKMINTEGNLMPLFEFALGVEMAQIIIVLIALLLAYVCQTFFRFSQRDWVLVISSVVIGMAIPMLVDNWIF</sequence>
<dbReference type="Proteomes" id="UP000271339">
    <property type="component" value="Unassembled WGS sequence"/>
</dbReference>
<feature type="transmembrane region" description="Helical" evidence="1">
    <location>
        <begin position="42"/>
        <end position="65"/>
    </location>
</feature>
<feature type="transmembrane region" description="Helical" evidence="1">
    <location>
        <begin position="101"/>
        <end position="122"/>
    </location>
</feature>
<organism evidence="2 3">
    <name type="scientific">Ulvibacter antarcticus</name>
    <dbReference type="NCBI Taxonomy" id="442714"/>
    <lineage>
        <taxon>Bacteria</taxon>
        <taxon>Pseudomonadati</taxon>
        <taxon>Bacteroidota</taxon>
        <taxon>Flavobacteriia</taxon>
        <taxon>Flavobacteriales</taxon>
        <taxon>Flavobacteriaceae</taxon>
        <taxon>Ulvibacter</taxon>
    </lineage>
</organism>
<dbReference type="AlphaFoldDB" id="A0A3L9Z149"/>
<evidence type="ECO:0000256" key="1">
    <source>
        <dbReference type="SAM" id="Phobius"/>
    </source>
</evidence>
<dbReference type="RefSeq" id="WP_121906242.1">
    <property type="nucleotide sequence ID" value="NZ_REFC01000011.1"/>
</dbReference>
<protein>
    <submittedName>
        <fullName evidence="2">HupE/UreJ protein</fullName>
    </submittedName>
</protein>
<evidence type="ECO:0000313" key="2">
    <source>
        <dbReference type="EMBL" id="RMA66234.1"/>
    </source>
</evidence>
<keyword evidence="1" id="KW-1133">Transmembrane helix</keyword>
<feature type="transmembrane region" description="Helical" evidence="1">
    <location>
        <begin position="134"/>
        <end position="158"/>
    </location>
</feature>
<comment type="caution">
    <text evidence="2">The sequence shown here is derived from an EMBL/GenBank/DDBJ whole genome shotgun (WGS) entry which is preliminary data.</text>
</comment>
<gene>
    <name evidence="2" type="ORF">BXY75_0654</name>
</gene>
<proteinExistence type="predicted"/>